<dbReference type="AlphaFoldDB" id="A0A368Y1R0"/>
<dbReference type="GO" id="GO:0015628">
    <property type="term" value="P:protein secretion by the type II secretion system"/>
    <property type="evidence" value="ECO:0007669"/>
    <property type="project" value="InterPro"/>
</dbReference>
<evidence type="ECO:0000313" key="3">
    <source>
        <dbReference type="Proteomes" id="UP000252884"/>
    </source>
</evidence>
<dbReference type="GO" id="GO:0015627">
    <property type="term" value="C:type II protein secretion system complex"/>
    <property type="evidence" value="ECO:0007669"/>
    <property type="project" value="InterPro"/>
</dbReference>
<feature type="transmembrane region" description="Helical" evidence="1">
    <location>
        <begin position="21"/>
        <end position="41"/>
    </location>
</feature>
<organism evidence="2 3">
    <name type="scientific">Pseudorhodoferax soli</name>
    <dbReference type="NCBI Taxonomy" id="545864"/>
    <lineage>
        <taxon>Bacteria</taxon>
        <taxon>Pseudomonadati</taxon>
        <taxon>Pseudomonadota</taxon>
        <taxon>Betaproteobacteria</taxon>
        <taxon>Burkholderiales</taxon>
        <taxon>Comamonadaceae</taxon>
    </lineage>
</organism>
<evidence type="ECO:0000313" key="2">
    <source>
        <dbReference type="EMBL" id="RCW74203.1"/>
    </source>
</evidence>
<keyword evidence="1" id="KW-0812">Transmembrane</keyword>
<proteinExistence type="predicted"/>
<dbReference type="InterPro" id="IPR007690">
    <property type="entry name" value="T2SS_GspM"/>
</dbReference>
<dbReference type="Pfam" id="PF04612">
    <property type="entry name" value="T2SSM"/>
    <property type="match status" value="1"/>
</dbReference>
<reference evidence="2 3" key="1">
    <citation type="submission" date="2018-07" db="EMBL/GenBank/DDBJ databases">
        <title>Genomic Encyclopedia of Type Strains, Phase IV (KMG-IV): sequencing the most valuable type-strain genomes for metagenomic binning, comparative biology and taxonomic classification.</title>
        <authorList>
            <person name="Goeker M."/>
        </authorList>
    </citation>
    <scope>NUCLEOTIDE SEQUENCE [LARGE SCALE GENOMIC DNA]</scope>
    <source>
        <strain evidence="2 3">DSM 21634</strain>
    </source>
</reference>
<evidence type="ECO:0000256" key="1">
    <source>
        <dbReference type="SAM" id="Phobius"/>
    </source>
</evidence>
<accession>A0A368Y1R0</accession>
<keyword evidence="1" id="KW-0472">Membrane</keyword>
<dbReference type="Proteomes" id="UP000252884">
    <property type="component" value="Unassembled WGS sequence"/>
</dbReference>
<dbReference type="EMBL" id="QPJK01000002">
    <property type="protein sequence ID" value="RCW74203.1"/>
    <property type="molecule type" value="Genomic_DNA"/>
</dbReference>
<keyword evidence="3" id="KW-1185">Reference proteome</keyword>
<dbReference type="OrthoDB" id="8687363at2"/>
<sequence>MKIAAIQQQLRTRWDLLAPRERGAVVLAGAIVLVALAWWVLLGPALATLRHAEAQHHALDVQLQTMRGLQSDAMALQNQPRLPYDDALRALETSVRQRLGSTAQLSVAGERATLTLKGAEADALARWLTQARVNARALPAEARLTRAAGPANAPARWDGALVLTLPAR</sequence>
<dbReference type="RefSeq" id="WP_114467331.1">
    <property type="nucleotide sequence ID" value="NZ_QPJK01000002.1"/>
</dbReference>
<keyword evidence="1" id="KW-1133">Transmembrane helix</keyword>
<name>A0A368Y1R0_9BURK</name>
<comment type="caution">
    <text evidence="2">The sequence shown here is derived from an EMBL/GenBank/DDBJ whole genome shotgun (WGS) entry which is preliminary data.</text>
</comment>
<gene>
    <name evidence="2" type="ORF">DES41_102524</name>
</gene>
<protein>
    <submittedName>
        <fullName evidence="2">General secretion pathway protein M</fullName>
    </submittedName>
</protein>